<feature type="transmembrane region" description="Helical" evidence="7">
    <location>
        <begin position="12"/>
        <end position="36"/>
    </location>
</feature>
<dbReference type="GO" id="GO:0004252">
    <property type="term" value="F:serine-type endopeptidase activity"/>
    <property type="evidence" value="ECO:0007669"/>
    <property type="project" value="InterPro"/>
</dbReference>
<keyword evidence="3 7" id="KW-0812">Transmembrane</keyword>
<dbReference type="GO" id="GO:0016020">
    <property type="term" value="C:membrane"/>
    <property type="evidence" value="ECO:0007669"/>
    <property type="project" value="UniProtKB-SubCell"/>
</dbReference>
<dbReference type="InterPro" id="IPR035952">
    <property type="entry name" value="Rhomboid-like_sf"/>
</dbReference>
<evidence type="ECO:0000259" key="8">
    <source>
        <dbReference type="Pfam" id="PF01694"/>
    </source>
</evidence>
<organism evidence="9 10">
    <name type="scientific">Palleronia aestuarii</name>
    <dbReference type="NCBI Taxonomy" id="568105"/>
    <lineage>
        <taxon>Bacteria</taxon>
        <taxon>Pseudomonadati</taxon>
        <taxon>Pseudomonadota</taxon>
        <taxon>Alphaproteobacteria</taxon>
        <taxon>Rhodobacterales</taxon>
        <taxon>Roseobacteraceae</taxon>
        <taxon>Palleronia</taxon>
    </lineage>
</organism>
<feature type="transmembrane region" description="Helical" evidence="7">
    <location>
        <begin position="187"/>
        <end position="208"/>
    </location>
</feature>
<comment type="subcellular location">
    <subcellularLocation>
        <location evidence="1">Membrane</location>
        <topology evidence="1">Multi-pass membrane protein</topology>
    </subcellularLocation>
</comment>
<name>A0A2W7N774_9RHOB</name>
<keyword evidence="9" id="KW-0645">Protease</keyword>
<keyword evidence="5 7" id="KW-1133">Transmembrane helix</keyword>
<dbReference type="Gene3D" id="1.20.1540.10">
    <property type="entry name" value="Rhomboid-like"/>
    <property type="match status" value="1"/>
</dbReference>
<feature type="transmembrane region" description="Helical" evidence="7">
    <location>
        <begin position="119"/>
        <end position="140"/>
    </location>
</feature>
<feature type="domain" description="Peptidase S54 rhomboid" evidence="8">
    <location>
        <begin position="59"/>
        <end position="207"/>
    </location>
</feature>
<evidence type="ECO:0000256" key="5">
    <source>
        <dbReference type="ARBA" id="ARBA00022989"/>
    </source>
</evidence>
<dbReference type="OrthoDB" id="9813074at2"/>
<comment type="similarity">
    <text evidence="2">Belongs to the peptidase S54 family.</text>
</comment>
<feature type="transmembrane region" description="Helical" evidence="7">
    <location>
        <begin position="147"/>
        <end position="175"/>
    </location>
</feature>
<evidence type="ECO:0000256" key="1">
    <source>
        <dbReference type="ARBA" id="ARBA00004141"/>
    </source>
</evidence>
<evidence type="ECO:0000256" key="4">
    <source>
        <dbReference type="ARBA" id="ARBA00022801"/>
    </source>
</evidence>
<protein>
    <submittedName>
        <fullName evidence="9">Membrane associated rhomboid family serine protease</fullName>
    </submittedName>
</protein>
<evidence type="ECO:0000313" key="10">
    <source>
        <dbReference type="Proteomes" id="UP000248916"/>
    </source>
</evidence>
<dbReference type="PANTHER" id="PTHR43731">
    <property type="entry name" value="RHOMBOID PROTEASE"/>
    <property type="match status" value="1"/>
</dbReference>
<reference evidence="9 10" key="1">
    <citation type="submission" date="2018-06" db="EMBL/GenBank/DDBJ databases">
        <title>Genomic Encyclopedia of Archaeal and Bacterial Type Strains, Phase II (KMG-II): from individual species to whole genera.</title>
        <authorList>
            <person name="Goeker M."/>
        </authorList>
    </citation>
    <scope>NUCLEOTIDE SEQUENCE [LARGE SCALE GENOMIC DNA]</scope>
    <source>
        <strain evidence="9 10">DSM 22009</strain>
    </source>
</reference>
<comment type="caution">
    <text evidence="9">The sequence shown here is derived from an EMBL/GenBank/DDBJ whole genome shotgun (WGS) entry which is preliminary data.</text>
</comment>
<sequence>MFPIRDHNPSQSVPWVTYALIAANVAVFFATAPAFADPRALAALLERWALVPAISSPVTFLSSQFLHGGLMHLLGNMWFLWLFGDNIEEEMGPLPFLLFYLAAGVAAAIGQTLPDPGSTVPMVGASGAIAGVMGGYLLLFPRARVDILVILLIFFRIIPVPAWIVLGIWFALQILSGANTPAGAGGVAYWAHAGGFVAGIALTLPLFLRRGGPRYWRRTSGHPPHAPARYATRASTIPKVGRKR</sequence>
<feature type="transmembrane region" description="Helical" evidence="7">
    <location>
        <begin position="96"/>
        <end position="113"/>
    </location>
</feature>
<dbReference type="RefSeq" id="WP_111537388.1">
    <property type="nucleotide sequence ID" value="NZ_QKZL01000008.1"/>
</dbReference>
<keyword evidence="10" id="KW-1185">Reference proteome</keyword>
<evidence type="ECO:0000256" key="6">
    <source>
        <dbReference type="ARBA" id="ARBA00023136"/>
    </source>
</evidence>
<dbReference type="SUPFAM" id="SSF144091">
    <property type="entry name" value="Rhomboid-like"/>
    <property type="match status" value="1"/>
</dbReference>
<evidence type="ECO:0000256" key="3">
    <source>
        <dbReference type="ARBA" id="ARBA00022692"/>
    </source>
</evidence>
<dbReference type="FunFam" id="1.20.1540.10:FF:000027">
    <property type="entry name" value="Rhomboid family intramembrane serine protease"/>
    <property type="match status" value="1"/>
</dbReference>
<dbReference type="EMBL" id="QKZL01000008">
    <property type="protein sequence ID" value="PZX15971.1"/>
    <property type="molecule type" value="Genomic_DNA"/>
</dbReference>
<evidence type="ECO:0000256" key="2">
    <source>
        <dbReference type="ARBA" id="ARBA00009045"/>
    </source>
</evidence>
<feature type="transmembrane region" description="Helical" evidence="7">
    <location>
        <begin position="65"/>
        <end position="84"/>
    </location>
</feature>
<dbReference type="AlphaFoldDB" id="A0A2W7N774"/>
<keyword evidence="4" id="KW-0378">Hydrolase</keyword>
<dbReference type="InterPro" id="IPR022764">
    <property type="entry name" value="Peptidase_S54_rhomboid_dom"/>
</dbReference>
<dbReference type="PANTHER" id="PTHR43731:SF14">
    <property type="entry name" value="PRESENILIN-ASSOCIATED RHOMBOID-LIKE PROTEIN, MITOCHONDRIAL"/>
    <property type="match status" value="1"/>
</dbReference>
<proteinExistence type="inferred from homology"/>
<evidence type="ECO:0000256" key="7">
    <source>
        <dbReference type="SAM" id="Phobius"/>
    </source>
</evidence>
<evidence type="ECO:0000313" key="9">
    <source>
        <dbReference type="EMBL" id="PZX15971.1"/>
    </source>
</evidence>
<dbReference type="GO" id="GO:0006508">
    <property type="term" value="P:proteolysis"/>
    <property type="evidence" value="ECO:0007669"/>
    <property type="project" value="UniProtKB-KW"/>
</dbReference>
<dbReference type="Pfam" id="PF01694">
    <property type="entry name" value="Rhomboid"/>
    <property type="match status" value="1"/>
</dbReference>
<gene>
    <name evidence="9" type="ORF">LX81_02241</name>
</gene>
<accession>A0A2W7N774</accession>
<dbReference type="Proteomes" id="UP000248916">
    <property type="component" value="Unassembled WGS sequence"/>
</dbReference>
<dbReference type="InterPro" id="IPR050925">
    <property type="entry name" value="Rhomboid_protease_S54"/>
</dbReference>
<keyword evidence="6 7" id="KW-0472">Membrane</keyword>